<reference evidence="1" key="1">
    <citation type="submission" date="2022-08" db="EMBL/GenBank/DDBJ databases">
        <authorList>
            <person name="Gutierrez-Valencia J."/>
        </authorList>
    </citation>
    <scope>NUCLEOTIDE SEQUENCE</scope>
</reference>
<evidence type="ECO:0000313" key="2">
    <source>
        <dbReference type="Proteomes" id="UP001154282"/>
    </source>
</evidence>
<name>A0AAV0LA87_9ROSI</name>
<keyword evidence="2" id="KW-1185">Reference proteome</keyword>
<sequence>MKTLSFSGSPAAPAALLFPAFSLR</sequence>
<comment type="caution">
    <text evidence="1">The sequence shown here is derived from an EMBL/GenBank/DDBJ whole genome shotgun (WGS) entry which is preliminary data.</text>
</comment>
<dbReference type="AlphaFoldDB" id="A0AAV0LA87"/>
<dbReference type="Proteomes" id="UP001154282">
    <property type="component" value="Unassembled WGS sequence"/>
</dbReference>
<gene>
    <name evidence="1" type="ORF">LITE_LOCUS22650</name>
</gene>
<protein>
    <submittedName>
        <fullName evidence="1">Uncharacterized protein</fullName>
    </submittedName>
</protein>
<accession>A0AAV0LA87</accession>
<proteinExistence type="predicted"/>
<organism evidence="1 2">
    <name type="scientific">Linum tenue</name>
    <dbReference type="NCBI Taxonomy" id="586396"/>
    <lineage>
        <taxon>Eukaryota</taxon>
        <taxon>Viridiplantae</taxon>
        <taxon>Streptophyta</taxon>
        <taxon>Embryophyta</taxon>
        <taxon>Tracheophyta</taxon>
        <taxon>Spermatophyta</taxon>
        <taxon>Magnoliopsida</taxon>
        <taxon>eudicotyledons</taxon>
        <taxon>Gunneridae</taxon>
        <taxon>Pentapetalae</taxon>
        <taxon>rosids</taxon>
        <taxon>fabids</taxon>
        <taxon>Malpighiales</taxon>
        <taxon>Linaceae</taxon>
        <taxon>Linum</taxon>
    </lineage>
</organism>
<dbReference type="EMBL" id="CAMGYJ010000006">
    <property type="protein sequence ID" value="CAI0430545.1"/>
    <property type="molecule type" value="Genomic_DNA"/>
</dbReference>
<evidence type="ECO:0000313" key="1">
    <source>
        <dbReference type="EMBL" id="CAI0430545.1"/>
    </source>
</evidence>